<dbReference type="Proteomes" id="UP000266841">
    <property type="component" value="Unassembled WGS sequence"/>
</dbReference>
<feature type="transmembrane region" description="Helical" evidence="17">
    <location>
        <begin position="426"/>
        <end position="447"/>
    </location>
</feature>
<keyword evidence="7 17" id="KW-0472">Membrane</keyword>
<name>K0TJ30_THAOC</name>
<feature type="transmembrane region" description="Helical" evidence="17">
    <location>
        <begin position="268"/>
        <end position="291"/>
    </location>
</feature>
<feature type="region of interest" description="Disordered" evidence="16">
    <location>
        <begin position="600"/>
        <end position="641"/>
    </location>
</feature>
<evidence type="ECO:0000256" key="15">
    <source>
        <dbReference type="RuleBase" id="RU003346"/>
    </source>
</evidence>
<dbReference type="PROSITE" id="PS00217">
    <property type="entry name" value="SUGAR_TRANSPORT_2"/>
    <property type="match status" value="1"/>
</dbReference>
<organism evidence="19 20">
    <name type="scientific">Thalassiosira oceanica</name>
    <name type="common">Marine diatom</name>
    <dbReference type="NCBI Taxonomy" id="159749"/>
    <lineage>
        <taxon>Eukaryota</taxon>
        <taxon>Sar</taxon>
        <taxon>Stramenopiles</taxon>
        <taxon>Ochrophyta</taxon>
        <taxon>Bacillariophyta</taxon>
        <taxon>Coscinodiscophyceae</taxon>
        <taxon>Thalassiosirophycidae</taxon>
        <taxon>Thalassiosirales</taxon>
        <taxon>Thalassiosiraceae</taxon>
        <taxon>Thalassiosira</taxon>
    </lineage>
</organism>
<feature type="region of interest" description="Disordered" evidence="16">
    <location>
        <begin position="1"/>
        <end position="26"/>
    </location>
</feature>
<feature type="transmembrane region" description="Helical" evidence="17">
    <location>
        <begin position="547"/>
        <end position="569"/>
    </location>
</feature>
<evidence type="ECO:0000256" key="5">
    <source>
        <dbReference type="ARBA" id="ARBA00022692"/>
    </source>
</evidence>
<dbReference type="PANTHER" id="PTHR48020:SF49">
    <property type="entry name" value="SUGAR TRANSPORTER"/>
    <property type="match status" value="1"/>
</dbReference>
<dbReference type="InterPro" id="IPR003663">
    <property type="entry name" value="Sugar/inositol_transpt"/>
</dbReference>
<evidence type="ECO:0000256" key="3">
    <source>
        <dbReference type="ARBA" id="ARBA00011738"/>
    </source>
</evidence>
<feature type="transmembrane region" description="Helical" evidence="17">
    <location>
        <begin position="481"/>
        <end position="507"/>
    </location>
</feature>
<comment type="subunit">
    <text evidence="3">Homodimer.</text>
</comment>
<dbReference type="OMA" id="QLMGWLT"/>
<comment type="catalytic activity">
    <reaction evidence="10">
        <text>D-xylose(out) = D-xylose(in)</text>
        <dbReference type="Rhea" id="RHEA:78427"/>
        <dbReference type="ChEBI" id="CHEBI:53455"/>
    </reaction>
    <physiologicalReaction direction="left-to-right" evidence="10">
        <dbReference type="Rhea" id="RHEA:78428"/>
    </physiologicalReaction>
</comment>
<dbReference type="GO" id="GO:0005737">
    <property type="term" value="C:cytoplasm"/>
    <property type="evidence" value="ECO:0007669"/>
    <property type="project" value="UniProtKB-ARBA"/>
</dbReference>
<evidence type="ECO:0000259" key="18">
    <source>
        <dbReference type="PROSITE" id="PS50850"/>
    </source>
</evidence>
<comment type="catalytic activity">
    <reaction evidence="11">
        <text>D-mannose(out) = D-mannose(in)</text>
        <dbReference type="Rhea" id="RHEA:78391"/>
        <dbReference type="ChEBI" id="CHEBI:4208"/>
    </reaction>
    <physiologicalReaction direction="left-to-right" evidence="11">
        <dbReference type="Rhea" id="RHEA:78392"/>
    </physiologicalReaction>
</comment>
<comment type="catalytic activity">
    <reaction evidence="12">
        <text>D-glucosamine(out) = D-glucosamine(in)</text>
        <dbReference type="Rhea" id="RHEA:78423"/>
        <dbReference type="ChEBI" id="CHEBI:58723"/>
    </reaction>
    <physiologicalReaction direction="left-to-right" evidence="12">
        <dbReference type="Rhea" id="RHEA:78424"/>
    </physiologicalReaction>
</comment>
<dbReference type="SUPFAM" id="SSF103473">
    <property type="entry name" value="MFS general substrate transporter"/>
    <property type="match status" value="1"/>
</dbReference>
<dbReference type="OrthoDB" id="6339427at2759"/>
<dbReference type="PANTHER" id="PTHR48020">
    <property type="entry name" value="PROTON MYO-INOSITOL COTRANSPORTER"/>
    <property type="match status" value="1"/>
</dbReference>
<keyword evidence="20" id="KW-1185">Reference proteome</keyword>
<dbReference type="GO" id="GO:0022857">
    <property type="term" value="F:transmembrane transporter activity"/>
    <property type="evidence" value="ECO:0007669"/>
    <property type="project" value="InterPro"/>
</dbReference>
<keyword evidence="4 15" id="KW-0813">Transport</keyword>
<feature type="transmembrane region" description="Helical" evidence="17">
    <location>
        <begin position="454"/>
        <end position="475"/>
    </location>
</feature>
<dbReference type="NCBIfam" id="TIGR00879">
    <property type="entry name" value="SP"/>
    <property type="match status" value="1"/>
</dbReference>
<evidence type="ECO:0000313" key="20">
    <source>
        <dbReference type="Proteomes" id="UP000266841"/>
    </source>
</evidence>
<feature type="transmembrane region" description="Helical" evidence="17">
    <location>
        <begin position="240"/>
        <end position="256"/>
    </location>
</feature>
<comment type="catalytic activity">
    <reaction evidence="8">
        <text>D-galactose(in) = D-galactose(out)</text>
        <dbReference type="Rhea" id="RHEA:34915"/>
        <dbReference type="ChEBI" id="CHEBI:4139"/>
    </reaction>
    <physiologicalReaction direction="right-to-left" evidence="8">
        <dbReference type="Rhea" id="RHEA:34917"/>
    </physiologicalReaction>
</comment>
<dbReference type="Gene3D" id="1.20.1250.20">
    <property type="entry name" value="MFS general substrate transporter like domains"/>
    <property type="match status" value="1"/>
</dbReference>
<evidence type="ECO:0000256" key="6">
    <source>
        <dbReference type="ARBA" id="ARBA00022989"/>
    </source>
</evidence>
<proteinExistence type="inferred from homology"/>
<gene>
    <name evidence="19" type="ORF">THAOC_04484</name>
</gene>
<evidence type="ECO:0000256" key="7">
    <source>
        <dbReference type="ARBA" id="ARBA00023136"/>
    </source>
</evidence>
<evidence type="ECO:0000256" key="9">
    <source>
        <dbReference type="ARBA" id="ARBA00044648"/>
    </source>
</evidence>
<dbReference type="EMBL" id="AGNL01004142">
    <property type="protein sequence ID" value="EJK73871.1"/>
    <property type="molecule type" value="Genomic_DNA"/>
</dbReference>
<dbReference type="InterPro" id="IPR050814">
    <property type="entry name" value="Myo-inositol_Transporter"/>
</dbReference>
<evidence type="ECO:0000256" key="11">
    <source>
        <dbReference type="ARBA" id="ARBA00044662"/>
    </source>
</evidence>
<evidence type="ECO:0000256" key="17">
    <source>
        <dbReference type="SAM" id="Phobius"/>
    </source>
</evidence>
<feature type="region of interest" description="Disordered" evidence="16">
    <location>
        <begin position="48"/>
        <end position="118"/>
    </location>
</feature>
<evidence type="ECO:0000313" key="19">
    <source>
        <dbReference type="EMBL" id="EJK73871.1"/>
    </source>
</evidence>
<feature type="domain" description="Major facilitator superfamily (MFS) profile" evidence="18">
    <location>
        <begin position="144"/>
        <end position="573"/>
    </location>
</feature>
<keyword evidence="5 17" id="KW-0812">Transmembrane</keyword>
<evidence type="ECO:0000256" key="10">
    <source>
        <dbReference type="ARBA" id="ARBA00044656"/>
    </source>
</evidence>
<evidence type="ECO:0000256" key="4">
    <source>
        <dbReference type="ARBA" id="ARBA00022448"/>
    </source>
</evidence>
<feature type="compositionally biased region" description="Basic and acidic residues" evidence="16">
    <location>
        <begin position="104"/>
        <end position="118"/>
    </location>
</feature>
<protein>
    <recommendedName>
        <fullName evidence="14">Hexose transporter 1</fullName>
    </recommendedName>
</protein>
<evidence type="ECO:0000256" key="2">
    <source>
        <dbReference type="ARBA" id="ARBA00010992"/>
    </source>
</evidence>
<comment type="catalytic activity">
    <reaction evidence="13">
        <text>D-fructose(out) = D-fructose(in)</text>
        <dbReference type="Rhea" id="RHEA:60372"/>
        <dbReference type="ChEBI" id="CHEBI:37721"/>
    </reaction>
    <physiologicalReaction direction="left-to-right" evidence="13">
        <dbReference type="Rhea" id="RHEA:60373"/>
    </physiologicalReaction>
</comment>
<accession>K0TJ30</accession>
<dbReference type="Pfam" id="PF00083">
    <property type="entry name" value="Sugar_tr"/>
    <property type="match status" value="1"/>
</dbReference>
<dbReference type="InterPro" id="IPR020846">
    <property type="entry name" value="MFS_dom"/>
</dbReference>
<dbReference type="InterPro" id="IPR005829">
    <property type="entry name" value="Sugar_transporter_CS"/>
</dbReference>
<keyword evidence="6 17" id="KW-1133">Transmembrane helix</keyword>
<comment type="subcellular location">
    <subcellularLocation>
        <location evidence="1">Membrane</location>
        <topology evidence="1">Multi-pass membrane protein</topology>
    </subcellularLocation>
</comment>
<dbReference type="AlphaFoldDB" id="K0TJ30"/>
<sequence>MAEEDPNCKNIASKQPQAGDSEGLSTPLLAEIADLKMEPHSWTVVDGYSRTDQRVPVATSTTPVAPPLDFDYNDGVAENFDQDYGATEPKETDEDSVVRPGETGVDRHLPHPDRPHLAQTHEGEHRFDHGDVAALKITRATKVYAFCAAINSCNLGYDIGVNTSAGKLVQESLDLSDIQLEIFFGSLNLFAMAGSLGSNWISDKMGRRWAFRVAAIGFIFGTVIQSGAGGYASLMTGRTFVGLGVGFGLAVDPVYISEISQAAHRGQLVTWSEIATNIGILFGFSSGLIFSHVNDGLAWRLMFALGAVLPCFVLYFSTFVMPESPRWLVSNNREEEARKVLQQVYPEGYDVRAIVKDIREGLEKEAMAENAMGWDVILFPSPAFKRMLLVGVGTAIAQQAVGIDAIQYFLMYILDESGIKSRHAQLWILIVLGFIKLVVIVLAGHLFDRKGRRPLFFISLLGMSVSLMLVSMAFIGKADSGAFAVFGLALYLSFFSVGMGPGAWLIPSECFSTMIRAKAMSVATFMNRTTATIMSSTFLTVANTMTWAGFFIMMSLVCLAVLVWMFIYVPETKGRPLEEMAFYFAEITGDRSILEAEEQLYRSDDPALEPEPMPEPERSVKKTQLPEKPPPEDAHVVGTMA</sequence>
<evidence type="ECO:0000256" key="8">
    <source>
        <dbReference type="ARBA" id="ARBA00044637"/>
    </source>
</evidence>
<feature type="transmembrane region" description="Helical" evidence="17">
    <location>
        <begin position="388"/>
        <end position="414"/>
    </location>
</feature>
<evidence type="ECO:0000256" key="16">
    <source>
        <dbReference type="SAM" id="MobiDB-lite"/>
    </source>
</evidence>
<evidence type="ECO:0000256" key="13">
    <source>
        <dbReference type="ARBA" id="ARBA00044710"/>
    </source>
</evidence>
<dbReference type="GO" id="GO:0016020">
    <property type="term" value="C:membrane"/>
    <property type="evidence" value="ECO:0007669"/>
    <property type="project" value="UniProtKB-SubCell"/>
</dbReference>
<dbReference type="PRINTS" id="PR00171">
    <property type="entry name" value="SUGRTRNSPORT"/>
</dbReference>
<evidence type="ECO:0000256" key="14">
    <source>
        <dbReference type="ARBA" id="ARBA00044780"/>
    </source>
</evidence>
<evidence type="ECO:0000256" key="1">
    <source>
        <dbReference type="ARBA" id="ARBA00004141"/>
    </source>
</evidence>
<dbReference type="InterPro" id="IPR036259">
    <property type="entry name" value="MFS_trans_sf"/>
</dbReference>
<feature type="transmembrane region" description="Helical" evidence="17">
    <location>
        <begin position="182"/>
        <end position="201"/>
    </location>
</feature>
<reference evidence="19 20" key="1">
    <citation type="journal article" date="2012" name="Genome Biol.">
        <title>Genome and low-iron response of an oceanic diatom adapted to chronic iron limitation.</title>
        <authorList>
            <person name="Lommer M."/>
            <person name="Specht M."/>
            <person name="Roy A.S."/>
            <person name="Kraemer L."/>
            <person name="Andreson R."/>
            <person name="Gutowska M.A."/>
            <person name="Wolf J."/>
            <person name="Bergner S.V."/>
            <person name="Schilhabel M.B."/>
            <person name="Klostermeier U.C."/>
            <person name="Beiko R.G."/>
            <person name="Rosenstiel P."/>
            <person name="Hippler M."/>
            <person name="Laroche J."/>
        </authorList>
    </citation>
    <scope>NUCLEOTIDE SEQUENCE [LARGE SCALE GENOMIC DNA]</scope>
    <source>
        <strain evidence="19 20">CCMP1005</strain>
    </source>
</reference>
<feature type="transmembrane region" description="Helical" evidence="17">
    <location>
        <begin position="213"/>
        <end position="234"/>
    </location>
</feature>
<dbReference type="InterPro" id="IPR005828">
    <property type="entry name" value="MFS_sugar_transport-like"/>
</dbReference>
<feature type="transmembrane region" description="Helical" evidence="17">
    <location>
        <begin position="297"/>
        <end position="316"/>
    </location>
</feature>
<comment type="catalytic activity">
    <reaction evidence="9">
        <text>D-glucose(out) = D-glucose(in)</text>
        <dbReference type="Rhea" id="RHEA:60376"/>
        <dbReference type="ChEBI" id="CHEBI:4167"/>
    </reaction>
    <physiologicalReaction direction="left-to-right" evidence="9">
        <dbReference type="Rhea" id="RHEA:60377"/>
    </physiologicalReaction>
</comment>
<evidence type="ECO:0000256" key="12">
    <source>
        <dbReference type="ARBA" id="ARBA00044668"/>
    </source>
</evidence>
<dbReference type="eggNOG" id="KOG0254">
    <property type="taxonomic scope" value="Eukaryota"/>
</dbReference>
<comment type="caution">
    <text evidence="19">The sequence shown here is derived from an EMBL/GenBank/DDBJ whole genome shotgun (WGS) entry which is preliminary data.</text>
</comment>
<dbReference type="FunFam" id="1.20.1250.20:FF:000118">
    <property type="entry name" value="D-xylose-proton symporter-like 3, chloroplastic"/>
    <property type="match status" value="1"/>
</dbReference>
<comment type="similarity">
    <text evidence="2 15">Belongs to the major facilitator superfamily. Sugar transporter (TC 2.A.1.1) family.</text>
</comment>
<dbReference type="PROSITE" id="PS50850">
    <property type="entry name" value="MFS"/>
    <property type="match status" value="1"/>
</dbReference>